<dbReference type="RefSeq" id="WP_413260634.1">
    <property type="nucleotide sequence ID" value="NZ_JBHFNS010000094.1"/>
</dbReference>
<gene>
    <name evidence="1" type="ORF">ACE1B6_28220</name>
</gene>
<proteinExistence type="predicted"/>
<sequence>MTELLRRVIAEIEKLPEAEQDAIATRLLAELTDEQAWQVRFESTTDKQWDSLAAKVRQEITEAEFETMVDRLTDEFAKSLGENASLLSDYAVSREGIYEEYP</sequence>
<comment type="caution">
    <text evidence="1">The sequence shown here is derived from an EMBL/GenBank/DDBJ whole genome shotgun (WGS) entry which is preliminary data.</text>
</comment>
<reference evidence="1 2" key="1">
    <citation type="submission" date="2024-09" db="EMBL/GenBank/DDBJ databases">
        <title>Floridaenema gen nov. (Aerosakkonemataceae, Aerosakkonematales ord. nov., Cyanobacteria) from benthic tropical and subtropical fresh waters, with the description of four new species.</title>
        <authorList>
            <person name="Moretto J.A."/>
            <person name="Berthold D.E."/>
            <person name="Lefler F.W."/>
            <person name="Huang I.-S."/>
            <person name="Laughinghouse H. IV."/>
        </authorList>
    </citation>
    <scope>NUCLEOTIDE SEQUENCE [LARGE SCALE GENOMIC DNA]</scope>
    <source>
        <strain evidence="1 2">BLCC-F154</strain>
    </source>
</reference>
<evidence type="ECO:0000313" key="1">
    <source>
        <dbReference type="EMBL" id="MFB2939155.1"/>
    </source>
</evidence>
<dbReference type="Proteomes" id="UP001576776">
    <property type="component" value="Unassembled WGS sequence"/>
</dbReference>
<keyword evidence="2" id="KW-1185">Reference proteome</keyword>
<protein>
    <submittedName>
        <fullName evidence="1">Uncharacterized protein</fullName>
    </submittedName>
</protein>
<accession>A0ABV4YJY7</accession>
<evidence type="ECO:0000313" key="2">
    <source>
        <dbReference type="Proteomes" id="UP001576776"/>
    </source>
</evidence>
<organism evidence="1 2">
    <name type="scientific">Floridaenema fluviatile BLCC-F154</name>
    <dbReference type="NCBI Taxonomy" id="3153640"/>
    <lineage>
        <taxon>Bacteria</taxon>
        <taxon>Bacillati</taxon>
        <taxon>Cyanobacteriota</taxon>
        <taxon>Cyanophyceae</taxon>
        <taxon>Oscillatoriophycideae</taxon>
        <taxon>Aerosakkonematales</taxon>
        <taxon>Aerosakkonemataceae</taxon>
        <taxon>Floridanema</taxon>
        <taxon>Floridanema fluviatile</taxon>
    </lineage>
</organism>
<dbReference type="EMBL" id="JBHFNS010000094">
    <property type="protein sequence ID" value="MFB2939155.1"/>
    <property type="molecule type" value="Genomic_DNA"/>
</dbReference>
<name>A0ABV4YJY7_9CYAN</name>